<keyword evidence="3" id="KW-1185">Reference proteome</keyword>
<dbReference type="SUPFAM" id="SSF46785">
    <property type="entry name" value="Winged helix' DNA-binding domain"/>
    <property type="match status" value="1"/>
</dbReference>
<evidence type="ECO:0000313" key="3">
    <source>
        <dbReference type="Proteomes" id="UP001596011"/>
    </source>
</evidence>
<protein>
    <submittedName>
        <fullName evidence="2">Helix-turn-helix domain-containing protein</fullName>
    </submittedName>
</protein>
<dbReference type="InterPro" id="IPR036388">
    <property type="entry name" value="WH-like_DNA-bd_sf"/>
</dbReference>
<dbReference type="InterPro" id="IPR001845">
    <property type="entry name" value="HTH_ArsR_DNA-bd_dom"/>
</dbReference>
<dbReference type="SMART" id="SM00418">
    <property type="entry name" value="HTH_ARSR"/>
    <property type="match status" value="1"/>
</dbReference>
<evidence type="ECO:0000259" key="1">
    <source>
        <dbReference type="SMART" id="SM00418"/>
    </source>
</evidence>
<dbReference type="RefSeq" id="WP_377135245.1">
    <property type="nucleotide sequence ID" value="NZ_JBHSFI010000004.1"/>
</dbReference>
<feature type="domain" description="HTH arsR-type" evidence="1">
    <location>
        <begin position="13"/>
        <end position="85"/>
    </location>
</feature>
<organism evidence="2 3">
    <name type="scientific">Promicromonospora alba</name>
    <dbReference type="NCBI Taxonomy" id="1616110"/>
    <lineage>
        <taxon>Bacteria</taxon>
        <taxon>Bacillati</taxon>
        <taxon>Actinomycetota</taxon>
        <taxon>Actinomycetes</taxon>
        <taxon>Micrococcales</taxon>
        <taxon>Promicromonosporaceae</taxon>
        <taxon>Promicromonospora</taxon>
    </lineage>
</organism>
<sequence>MASKEPFRITEPETMRALAHPLRQRIMVELNVREHARAADLARTLGEPANSISFHLRVLAKHRFIEEAPELARDKRDRVWRPLVERFLVDGTVGHEEQMLDPILRWTRDMFLRDRDAPGAEDDFHQGTASGAFFTRKEAEDMTAEVFAVMEKWWDRTSAAKRADPDDPERKYYQVLFSVGPRDLAGEPAPESAPES</sequence>
<dbReference type="Pfam" id="PF12840">
    <property type="entry name" value="HTH_20"/>
    <property type="match status" value="1"/>
</dbReference>
<proteinExistence type="predicted"/>
<comment type="caution">
    <text evidence="2">The sequence shown here is derived from an EMBL/GenBank/DDBJ whole genome shotgun (WGS) entry which is preliminary data.</text>
</comment>
<reference evidence="3" key="1">
    <citation type="journal article" date="2019" name="Int. J. Syst. Evol. Microbiol.">
        <title>The Global Catalogue of Microorganisms (GCM) 10K type strain sequencing project: providing services to taxonomists for standard genome sequencing and annotation.</title>
        <authorList>
            <consortium name="The Broad Institute Genomics Platform"/>
            <consortium name="The Broad Institute Genome Sequencing Center for Infectious Disease"/>
            <person name="Wu L."/>
            <person name="Ma J."/>
        </authorList>
    </citation>
    <scope>NUCLEOTIDE SEQUENCE [LARGE SCALE GENOMIC DNA]</scope>
    <source>
        <strain evidence="3">CCUG 42722</strain>
    </source>
</reference>
<dbReference type="Proteomes" id="UP001596011">
    <property type="component" value="Unassembled WGS sequence"/>
</dbReference>
<dbReference type="InterPro" id="IPR036390">
    <property type="entry name" value="WH_DNA-bd_sf"/>
</dbReference>
<dbReference type="Gene3D" id="1.10.10.10">
    <property type="entry name" value="Winged helix-like DNA-binding domain superfamily/Winged helix DNA-binding domain"/>
    <property type="match status" value="1"/>
</dbReference>
<evidence type="ECO:0000313" key="2">
    <source>
        <dbReference type="EMBL" id="MFC4628768.1"/>
    </source>
</evidence>
<accession>A0ABV9HFN2</accession>
<dbReference type="EMBL" id="JBHSFI010000004">
    <property type="protein sequence ID" value="MFC4628768.1"/>
    <property type="molecule type" value="Genomic_DNA"/>
</dbReference>
<gene>
    <name evidence="2" type="ORF">ACFO6V_11025</name>
</gene>
<dbReference type="CDD" id="cd00090">
    <property type="entry name" value="HTH_ARSR"/>
    <property type="match status" value="1"/>
</dbReference>
<name>A0ABV9HFN2_9MICO</name>
<dbReference type="InterPro" id="IPR011991">
    <property type="entry name" value="ArsR-like_HTH"/>
</dbReference>